<accession>A0A6A5RDP9</accession>
<organism evidence="3 4">
    <name type="scientific">Didymella exigua CBS 183.55</name>
    <dbReference type="NCBI Taxonomy" id="1150837"/>
    <lineage>
        <taxon>Eukaryota</taxon>
        <taxon>Fungi</taxon>
        <taxon>Dikarya</taxon>
        <taxon>Ascomycota</taxon>
        <taxon>Pezizomycotina</taxon>
        <taxon>Dothideomycetes</taxon>
        <taxon>Pleosporomycetidae</taxon>
        <taxon>Pleosporales</taxon>
        <taxon>Pleosporineae</taxon>
        <taxon>Didymellaceae</taxon>
        <taxon>Didymella</taxon>
    </lineage>
</organism>
<evidence type="ECO:0000313" key="4">
    <source>
        <dbReference type="Proteomes" id="UP000800082"/>
    </source>
</evidence>
<dbReference type="OrthoDB" id="5376710at2759"/>
<reference evidence="3" key="1">
    <citation type="journal article" date="2020" name="Stud. Mycol.">
        <title>101 Dothideomycetes genomes: a test case for predicting lifestyles and emergence of pathogens.</title>
        <authorList>
            <person name="Haridas S."/>
            <person name="Albert R."/>
            <person name="Binder M."/>
            <person name="Bloem J."/>
            <person name="Labutti K."/>
            <person name="Salamov A."/>
            <person name="Andreopoulos B."/>
            <person name="Baker S."/>
            <person name="Barry K."/>
            <person name="Bills G."/>
            <person name="Bluhm B."/>
            <person name="Cannon C."/>
            <person name="Castanera R."/>
            <person name="Culley D."/>
            <person name="Daum C."/>
            <person name="Ezra D."/>
            <person name="Gonzalez J."/>
            <person name="Henrissat B."/>
            <person name="Kuo A."/>
            <person name="Liang C."/>
            <person name="Lipzen A."/>
            <person name="Lutzoni F."/>
            <person name="Magnuson J."/>
            <person name="Mondo S."/>
            <person name="Nolan M."/>
            <person name="Ohm R."/>
            <person name="Pangilinan J."/>
            <person name="Park H.-J."/>
            <person name="Ramirez L."/>
            <person name="Alfaro M."/>
            <person name="Sun H."/>
            <person name="Tritt A."/>
            <person name="Yoshinaga Y."/>
            <person name="Zwiers L.-H."/>
            <person name="Turgeon B."/>
            <person name="Goodwin S."/>
            <person name="Spatafora J."/>
            <person name="Crous P."/>
            <person name="Grigoriev I."/>
        </authorList>
    </citation>
    <scope>NUCLEOTIDE SEQUENCE</scope>
    <source>
        <strain evidence="3">CBS 183.55</strain>
    </source>
</reference>
<feature type="compositionally biased region" description="Polar residues" evidence="1">
    <location>
        <begin position="554"/>
        <end position="566"/>
    </location>
</feature>
<gene>
    <name evidence="3" type="ORF">M421DRAFT_94715</name>
</gene>
<dbReference type="GeneID" id="54355897"/>
<feature type="compositionally biased region" description="Low complexity" evidence="1">
    <location>
        <begin position="419"/>
        <end position="429"/>
    </location>
</feature>
<feature type="compositionally biased region" description="Polar residues" evidence="1">
    <location>
        <begin position="430"/>
        <end position="445"/>
    </location>
</feature>
<feature type="region of interest" description="Disordered" evidence="1">
    <location>
        <begin position="232"/>
        <end position="267"/>
    </location>
</feature>
<feature type="region of interest" description="Disordered" evidence="1">
    <location>
        <begin position="500"/>
        <end position="629"/>
    </location>
</feature>
<feature type="compositionally biased region" description="Low complexity" evidence="1">
    <location>
        <begin position="1170"/>
        <end position="1184"/>
    </location>
</feature>
<keyword evidence="4" id="KW-1185">Reference proteome</keyword>
<sequence length="1337" mass="147004">MQTPQKLGAQPWTLHCSCATLLTAGHALVGSHSQTMFQGRTDAVGREILFAAELTPNLGAPLVAPASLSYGIRTYPADVIYHHYGRQLKVPSDADTTSYSPKRHKPVLPRHPQLHAELSRVIYFECRTVNIIARLLVVMITQVAPSWEHSITNIVSLGSILRLQSADDYRNAIQTQDQEGNSPQLWIESSPDSIGSPAWKDCTKQRMSFQRLRGSKKAGTVLHAVPETKGSDSALLADKRDMSTSTHQAKSCKSASSSPGLSSISENGASQGWLQHTINSSSKHDSTLKTASSIASIKGVIGTYKHGRIQWRLKEKHGLSAVKSLKPKIHVVIPGGAQDRAQPTVPNSAHPSNAQVRSASAEFEEAYDMSPPTGTGKVMMRDFIVSPLHHPPAVAFGQLQLSTPTTTANPKTQQHGKHVSTSTTSSVSSQESDAFSLRSNHSSETSVEEDNVRMASKAMDGCPIIGADFGPPPAIPPRRYAPCPAKQDAKFQLTCTIRPARHAATGNTSGIARRPTVHRKTSSSSSSSHRRSLDFNPGMGAIDQAISRSESKKSSNGRNTSPTLSEAETELERSLTSVTEDTFLGRLTDNDKAPLTPQLPKEHDTHPWRKHMTRPSAEPAPLLPRKSSKRQSVINAELFRLSRVPNDHIVSQITRGRSLRREQGLSVEIPSTSHRSTEELVASPIPTLARVQPRVISSSDAEKVLHKILQSVDQFEDLFALAQVNSGFFRVFKRNELGLIKSVLLKTSPAAWEFREIAFPGHDLLHDEDLEMTRPFEEYTPTSYLHLQKKDMDILRHIKLEIYEQCQSFVRPEISVALVDESAPSAARVNDALWRIWTFCKIFGSGKGREDDVVAQQDWLRGGVQAHQPACTFSVTSTDFMNDTLIGAPDCFAKGNKGGLSAEQLFDMMELWNCLGVLLQGFQSRTADARKFGIYDDTDIRGGDIDGEELILDEWCHHLLSFGLATVLVLAHPCRENGGVAFTLADARGLTKWKPPVHGSSKRGFLKEATSRVYEDKLAHVYAESSTRELQRQMSKERIQKHIHDLKHKRNNGEQLRVIRQSQDRPMSEWENVMSSLTRVYPPLPDNNLTSHIPSFRPTSAIAQEIAHDMSVHNAELPTASTTARALLPPLITHSPSRRTIAQPLLPTPASSTVSASPRRIVAQTLLPTPSVSAVSASPRRTVAQPLLPTPSGSTWSGTFDRRSIASAMPSINEHSIPLTQSPTQLPYPDHPAFRSQRPHARKEADVSLSSRSSSDSGRSDRSGGPAGPHHPVFQQHPAQADIFDSPAHENTAEKAIYRIVEMGFTADEAREALRKTDLGDGLRVDRAVEMLLSRHM</sequence>
<feature type="compositionally biased region" description="Low complexity" evidence="1">
    <location>
        <begin position="251"/>
        <end position="265"/>
    </location>
</feature>
<feature type="compositionally biased region" description="Polar residues" evidence="1">
    <location>
        <begin position="403"/>
        <end position="413"/>
    </location>
</feature>
<feature type="domain" description="UBA" evidence="2">
    <location>
        <begin position="1291"/>
        <end position="1335"/>
    </location>
</feature>
<dbReference type="SUPFAM" id="SSF46934">
    <property type="entry name" value="UBA-like"/>
    <property type="match status" value="1"/>
</dbReference>
<protein>
    <recommendedName>
        <fullName evidence="2">UBA domain-containing protein</fullName>
    </recommendedName>
</protein>
<evidence type="ECO:0000256" key="1">
    <source>
        <dbReference type="SAM" id="MobiDB-lite"/>
    </source>
</evidence>
<dbReference type="Proteomes" id="UP000800082">
    <property type="component" value="Unassembled WGS sequence"/>
</dbReference>
<feature type="region of interest" description="Disordered" evidence="1">
    <location>
        <begin position="1170"/>
        <end position="1200"/>
    </location>
</feature>
<evidence type="ECO:0000259" key="2">
    <source>
        <dbReference type="PROSITE" id="PS50030"/>
    </source>
</evidence>
<dbReference type="RefSeq" id="XP_033445692.1">
    <property type="nucleotide sequence ID" value="XM_033598230.1"/>
</dbReference>
<dbReference type="PROSITE" id="PS50030">
    <property type="entry name" value="UBA"/>
    <property type="match status" value="1"/>
</dbReference>
<feature type="region of interest" description="Disordered" evidence="1">
    <location>
        <begin position="1215"/>
        <end position="1274"/>
    </location>
</feature>
<name>A0A6A5RDP9_9PLEO</name>
<dbReference type="InterPro" id="IPR009060">
    <property type="entry name" value="UBA-like_sf"/>
</dbReference>
<dbReference type="EMBL" id="ML978984">
    <property type="protein sequence ID" value="KAF1925440.1"/>
    <property type="molecule type" value="Genomic_DNA"/>
</dbReference>
<evidence type="ECO:0000313" key="3">
    <source>
        <dbReference type="EMBL" id="KAF1925440.1"/>
    </source>
</evidence>
<dbReference type="InterPro" id="IPR015940">
    <property type="entry name" value="UBA"/>
</dbReference>
<feature type="region of interest" description="Disordered" evidence="1">
    <location>
        <begin position="403"/>
        <end position="450"/>
    </location>
</feature>
<proteinExistence type="predicted"/>
<dbReference type="Gene3D" id="1.10.8.10">
    <property type="entry name" value="DNA helicase RuvA subunit, C-terminal domain"/>
    <property type="match status" value="1"/>
</dbReference>